<dbReference type="Pfam" id="PF07171">
    <property type="entry name" value="MlrC_C"/>
    <property type="match status" value="1"/>
</dbReference>
<dbReference type="eggNOG" id="ENOG502S9X3">
    <property type="taxonomic scope" value="Eukaryota"/>
</dbReference>
<dbReference type="InterPro" id="IPR010799">
    <property type="entry name" value="MlrC_C"/>
</dbReference>
<evidence type="ECO:0000313" key="2">
    <source>
        <dbReference type="EMBL" id="EXJ61146.1"/>
    </source>
</evidence>
<proteinExistence type="predicted"/>
<reference evidence="2 3" key="1">
    <citation type="submission" date="2013-03" db="EMBL/GenBank/DDBJ databases">
        <title>The Genome Sequence of Cladophialophora yegresii CBS 114405.</title>
        <authorList>
            <consortium name="The Broad Institute Genomics Platform"/>
            <person name="Cuomo C."/>
            <person name="de Hoog S."/>
            <person name="Gorbushina A."/>
            <person name="Walker B."/>
            <person name="Young S.K."/>
            <person name="Zeng Q."/>
            <person name="Gargeya S."/>
            <person name="Fitzgerald M."/>
            <person name="Haas B."/>
            <person name="Abouelleil A."/>
            <person name="Allen A.W."/>
            <person name="Alvarado L."/>
            <person name="Arachchi H.M."/>
            <person name="Berlin A.M."/>
            <person name="Chapman S.B."/>
            <person name="Gainer-Dewar J."/>
            <person name="Goldberg J."/>
            <person name="Griggs A."/>
            <person name="Gujja S."/>
            <person name="Hansen M."/>
            <person name="Howarth C."/>
            <person name="Imamovic A."/>
            <person name="Ireland A."/>
            <person name="Larimer J."/>
            <person name="McCowan C."/>
            <person name="Murphy C."/>
            <person name="Pearson M."/>
            <person name="Poon T.W."/>
            <person name="Priest M."/>
            <person name="Roberts A."/>
            <person name="Saif S."/>
            <person name="Shea T."/>
            <person name="Sisk P."/>
            <person name="Sykes S."/>
            <person name="Wortman J."/>
            <person name="Nusbaum C."/>
            <person name="Birren B."/>
        </authorList>
    </citation>
    <scope>NUCLEOTIDE SEQUENCE [LARGE SCALE GENOMIC DNA]</scope>
    <source>
        <strain evidence="2 3">CBS 114405</strain>
    </source>
</reference>
<dbReference type="EMBL" id="AMGW01000003">
    <property type="protein sequence ID" value="EXJ61146.1"/>
    <property type="molecule type" value="Genomic_DNA"/>
</dbReference>
<dbReference type="GeneID" id="19179884"/>
<dbReference type="HOGENOM" id="CLU_1539867_0_0_1"/>
<accession>W9W9E3</accession>
<gene>
    <name evidence="2" type="ORF">A1O7_05299</name>
</gene>
<dbReference type="AlphaFoldDB" id="W9W9E3"/>
<dbReference type="STRING" id="1182544.W9W9E3"/>
<feature type="domain" description="Microcystin LR degradation protein MlrC C-terminal" evidence="1">
    <location>
        <begin position="66"/>
        <end position="158"/>
    </location>
</feature>
<dbReference type="RefSeq" id="XP_007757499.1">
    <property type="nucleotide sequence ID" value="XM_007759309.1"/>
</dbReference>
<dbReference type="VEuPathDB" id="FungiDB:A1O7_05299"/>
<name>W9W9E3_9EURO</name>
<keyword evidence="3" id="KW-1185">Reference proteome</keyword>
<organism evidence="2 3">
    <name type="scientific">Cladophialophora yegresii CBS 114405</name>
    <dbReference type="NCBI Taxonomy" id="1182544"/>
    <lineage>
        <taxon>Eukaryota</taxon>
        <taxon>Fungi</taxon>
        <taxon>Dikarya</taxon>
        <taxon>Ascomycota</taxon>
        <taxon>Pezizomycotina</taxon>
        <taxon>Eurotiomycetes</taxon>
        <taxon>Chaetothyriomycetidae</taxon>
        <taxon>Chaetothyriales</taxon>
        <taxon>Herpotrichiellaceae</taxon>
        <taxon>Cladophialophora</taxon>
    </lineage>
</organism>
<dbReference type="OrthoDB" id="4131805at2759"/>
<protein>
    <recommendedName>
        <fullName evidence="1">Microcystin LR degradation protein MlrC C-terminal domain-containing protein</fullName>
    </recommendedName>
</protein>
<comment type="caution">
    <text evidence="2">The sequence shown here is derived from an EMBL/GenBank/DDBJ whole genome shotgun (WGS) entry which is preliminary data.</text>
</comment>
<sequence length="174" mass="19509">MVSSWDEGVVKNEVETLPQIFWAAHEDFDFVGPTSSFDECIDAVVASSKHPFFINDSRDNPTAGRSGRVHAIKHGDRDAGIEVVLQVGSILAILTQMRKPYHHELDFTDLNLKPREADIVIVKIVYLEPELQDMAADLGLALTPGGVDQDLKRLGHHRIRRPMSPFDEFHGTRI</sequence>
<evidence type="ECO:0000313" key="3">
    <source>
        <dbReference type="Proteomes" id="UP000019473"/>
    </source>
</evidence>
<evidence type="ECO:0000259" key="1">
    <source>
        <dbReference type="Pfam" id="PF07171"/>
    </source>
</evidence>
<dbReference type="Proteomes" id="UP000019473">
    <property type="component" value="Unassembled WGS sequence"/>
</dbReference>